<reference evidence="1" key="1">
    <citation type="submission" date="2022-06" db="EMBL/GenBank/DDBJ databases">
        <title>Phylogenomic reconstructions and comparative analyses of Kickxellomycotina fungi.</title>
        <authorList>
            <person name="Reynolds N.K."/>
            <person name="Stajich J.E."/>
            <person name="Barry K."/>
            <person name="Grigoriev I.V."/>
            <person name="Crous P."/>
            <person name="Smith M.E."/>
        </authorList>
    </citation>
    <scope>NUCLEOTIDE SEQUENCE</scope>
    <source>
        <strain evidence="1">RSA 2271</strain>
    </source>
</reference>
<organism evidence="1 2">
    <name type="scientific">Spiromyces aspiralis</name>
    <dbReference type="NCBI Taxonomy" id="68401"/>
    <lineage>
        <taxon>Eukaryota</taxon>
        <taxon>Fungi</taxon>
        <taxon>Fungi incertae sedis</taxon>
        <taxon>Zoopagomycota</taxon>
        <taxon>Kickxellomycotina</taxon>
        <taxon>Kickxellomycetes</taxon>
        <taxon>Kickxellales</taxon>
        <taxon>Kickxellaceae</taxon>
        <taxon>Spiromyces</taxon>
    </lineage>
</organism>
<evidence type="ECO:0000313" key="1">
    <source>
        <dbReference type="EMBL" id="KAJ1670364.1"/>
    </source>
</evidence>
<comment type="caution">
    <text evidence="1">The sequence shown here is derived from an EMBL/GenBank/DDBJ whole genome shotgun (WGS) entry which is preliminary data.</text>
</comment>
<gene>
    <name evidence="1" type="ORF">EV182_008257</name>
</gene>
<dbReference type="EMBL" id="JAMZIH010009303">
    <property type="protein sequence ID" value="KAJ1670364.1"/>
    <property type="molecule type" value="Genomic_DNA"/>
</dbReference>
<accession>A0ACC1HA34</accession>
<dbReference type="Proteomes" id="UP001145114">
    <property type="component" value="Unassembled WGS sequence"/>
</dbReference>
<keyword evidence="2" id="KW-1185">Reference proteome</keyword>
<name>A0ACC1HA34_9FUNG</name>
<protein>
    <submittedName>
        <fullName evidence="1">Uncharacterized protein</fullName>
    </submittedName>
</protein>
<sequence length="156" mass="16938">MDTVKKLVETLIRDNKIMVCSLALLSRPPATLLAGRTAKAKENFCAVSTKEAFEKLKVRYKAIELDQLENGADIQAYLAEISKQRTVPNIFINGKHIGGNSDLQAGIKEGRIQRLLTEVSLVPESESSSSSESPVPMAQTPLASEDKPIAQGKSTL</sequence>
<evidence type="ECO:0000313" key="2">
    <source>
        <dbReference type="Proteomes" id="UP001145114"/>
    </source>
</evidence>
<proteinExistence type="predicted"/>